<name>A0ACA9SZL2_9GLOM</name>
<accession>A0ACA9SZL2</accession>
<sequence length="106" mass="12116">VSSVMIITTSLLATVISLVWHFPVFVSIIFFIIFGVVDASFLSATLVKVQNGGWLTIAIALLLTFIMLIWRWGTVRKIRHEFIHRPNFGKIFEHSEKLEKEISTDL</sequence>
<evidence type="ECO:0000313" key="1">
    <source>
        <dbReference type="EMBL" id="CAG8851360.1"/>
    </source>
</evidence>
<proteinExistence type="predicted"/>
<dbReference type="EMBL" id="CAJVQC010175748">
    <property type="protein sequence ID" value="CAG8851360.1"/>
    <property type="molecule type" value="Genomic_DNA"/>
</dbReference>
<reference evidence="1" key="1">
    <citation type="submission" date="2021-06" db="EMBL/GenBank/DDBJ databases">
        <authorList>
            <person name="Kallberg Y."/>
            <person name="Tangrot J."/>
            <person name="Rosling A."/>
        </authorList>
    </citation>
    <scope>NUCLEOTIDE SEQUENCE</scope>
    <source>
        <strain evidence="1">MA461A</strain>
    </source>
</reference>
<dbReference type="Proteomes" id="UP000789920">
    <property type="component" value="Unassembled WGS sequence"/>
</dbReference>
<feature type="non-terminal residue" evidence="1">
    <location>
        <position position="106"/>
    </location>
</feature>
<organism evidence="1 2">
    <name type="scientific">Racocetra persica</name>
    <dbReference type="NCBI Taxonomy" id="160502"/>
    <lineage>
        <taxon>Eukaryota</taxon>
        <taxon>Fungi</taxon>
        <taxon>Fungi incertae sedis</taxon>
        <taxon>Mucoromycota</taxon>
        <taxon>Glomeromycotina</taxon>
        <taxon>Glomeromycetes</taxon>
        <taxon>Diversisporales</taxon>
        <taxon>Gigasporaceae</taxon>
        <taxon>Racocetra</taxon>
    </lineage>
</organism>
<feature type="non-terminal residue" evidence="1">
    <location>
        <position position="1"/>
    </location>
</feature>
<comment type="caution">
    <text evidence="1">The sequence shown here is derived from an EMBL/GenBank/DDBJ whole genome shotgun (WGS) entry which is preliminary data.</text>
</comment>
<keyword evidence="2" id="KW-1185">Reference proteome</keyword>
<evidence type="ECO:0000313" key="2">
    <source>
        <dbReference type="Proteomes" id="UP000789920"/>
    </source>
</evidence>
<gene>
    <name evidence="1" type="ORF">RPERSI_LOCUS36527</name>
</gene>
<protein>
    <submittedName>
        <fullName evidence="1">25395_t:CDS:1</fullName>
    </submittedName>
</protein>